<proteinExistence type="inferred from homology"/>
<sequence>MIIVISGTPGVGKSTVAKALSEKLNFKLINLSSFLIEKKAYSEYDENRKTYILDEEKAESAIRELLSAENNLVIETVYPALVSKADKVIVLRRHPLSLYEELKKRGWNELKVAENVEAEILGVVSSEAYENFSNVCEIDVTDKTIDRILEMVENYVCERVDWLGDERVQSLLFELDKIISEYEDYENRE</sequence>
<keyword evidence="2 7" id="KW-0698">rRNA processing</keyword>
<evidence type="ECO:0000256" key="4">
    <source>
        <dbReference type="ARBA" id="ARBA00022741"/>
    </source>
</evidence>
<feature type="binding site" evidence="7">
    <location>
        <position position="15"/>
    </location>
    <ligand>
        <name>ATP</name>
        <dbReference type="ChEBI" id="CHEBI:30616"/>
    </ligand>
</feature>
<organism evidence="8 9">
    <name type="scientific">Stygiolobus azoricus</name>
    <dbReference type="NCBI Taxonomy" id="41675"/>
    <lineage>
        <taxon>Archaea</taxon>
        <taxon>Thermoproteota</taxon>
        <taxon>Thermoprotei</taxon>
        <taxon>Sulfolobales</taxon>
        <taxon>Sulfolobaceae</taxon>
        <taxon>Stygiolobus</taxon>
    </lineage>
</organism>
<dbReference type="OrthoDB" id="8730at2157"/>
<comment type="catalytic activity">
    <reaction evidence="7">
        <text>AMP + ATP = 2 ADP</text>
        <dbReference type="Rhea" id="RHEA:12973"/>
        <dbReference type="ChEBI" id="CHEBI:30616"/>
        <dbReference type="ChEBI" id="CHEBI:456215"/>
        <dbReference type="ChEBI" id="CHEBI:456216"/>
        <dbReference type="EC" id="2.7.4.3"/>
    </reaction>
</comment>
<dbReference type="RefSeq" id="WP_156005334.1">
    <property type="nucleotide sequence ID" value="NZ_CP045483.1"/>
</dbReference>
<feature type="region of interest" description="LID" evidence="7">
    <location>
        <begin position="104"/>
        <end position="114"/>
    </location>
</feature>
<feature type="binding site" evidence="7">
    <location>
        <position position="12"/>
    </location>
    <ligand>
        <name>ATP</name>
        <dbReference type="ChEBI" id="CHEBI:30616"/>
    </ligand>
</feature>
<feature type="binding site" evidence="7">
    <location>
        <position position="143"/>
    </location>
    <ligand>
        <name>ATP</name>
        <dbReference type="ChEBI" id="CHEBI:30616"/>
    </ligand>
</feature>
<dbReference type="GO" id="GO:0004017">
    <property type="term" value="F:AMP kinase activity"/>
    <property type="evidence" value="ECO:0007669"/>
    <property type="project" value="UniProtKB-UniRule"/>
</dbReference>
<dbReference type="AlphaFoldDB" id="A0A650CME7"/>
<dbReference type="PANTHER" id="PTHR12595:SF0">
    <property type="entry name" value="ADENYLATE KINASE ISOENZYME 6"/>
    <property type="match status" value="1"/>
</dbReference>
<gene>
    <name evidence="8" type="ORF">D1868_02810</name>
</gene>
<evidence type="ECO:0000313" key="9">
    <source>
        <dbReference type="Proteomes" id="UP000423396"/>
    </source>
</evidence>
<evidence type="ECO:0000256" key="1">
    <source>
        <dbReference type="ARBA" id="ARBA00022517"/>
    </source>
</evidence>
<dbReference type="GO" id="GO:0005524">
    <property type="term" value="F:ATP binding"/>
    <property type="evidence" value="ECO:0007669"/>
    <property type="project" value="UniProtKB-UniRule"/>
</dbReference>
<evidence type="ECO:0000256" key="6">
    <source>
        <dbReference type="ARBA" id="ARBA00022840"/>
    </source>
</evidence>
<dbReference type="InterPro" id="IPR020618">
    <property type="entry name" value="Adenyl_kinase_AK6"/>
</dbReference>
<comment type="similarity">
    <text evidence="7">Belongs to the adenylate kinase family. AK6 subfamily.</text>
</comment>
<dbReference type="GeneID" id="42797968"/>
<evidence type="ECO:0000256" key="7">
    <source>
        <dbReference type="HAMAP-Rule" id="MF_00039"/>
    </source>
</evidence>
<keyword evidence="9" id="KW-1185">Reference proteome</keyword>
<keyword evidence="1 7" id="KW-0690">Ribosome biogenesis</keyword>
<keyword evidence="3 7" id="KW-0808">Transferase</keyword>
<feature type="binding site" evidence="7">
    <location>
        <position position="14"/>
    </location>
    <ligand>
        <name>ATP</name>
        <dbReference type="ChEBI" id="CHEBI:30616"/>
    </ligand>
</feature>
<dbReference type="EMBL" id="CP045483">
    <property type="protein sequence ID" value="QGR19016.1"/>
    <property type="molecule type" value="Genomic_DNA"/>
</dbReference>
<dbReference type="KEGG" id="sazo:D1868_02810"/>
<dbReference type="Proteomes" id="UP000423396">
    <property type="component" value="Chromosome"/>
</dbReference>
<comment type="catalytic activity">
    <reaction evidence="7">
        <text>ATP + H2O = ADP + phosphate + H(+)</text>
        <dbReference type="Rhea" id="RHEA:13065"/>
        <dbReference type="ChEBI" id="CHEBI:15377"/>
        <dbReference type="ChEBI" id="CHEBI:15378"/>
        <dbReference type="ChEBI" id="CHEBI:30616"/>
        <dbReference type="ChEBI" id="CHEBI:43474"/>
        <dbReference type="ChEBI" id="CHEBI:456216"/>
    </reaction>
</comment>
<comment type="caution">
    <text evidence="7">Lacks conserved residue(s) required for the propagation of feature annotation.</text>
</comment>
<accession>A0A650CME7</accession>
<keyword evidence="6 7" id="KW-0067">ATP-binding</keyword>
<dbReference type="GO" id="GO:0016887">
    <property type="term" value="F:ATP hydrolysis activity"/>
    <property type="evidence" value="ECO:0007669"/>
    <property type="project" value="InterPro"/>
</dbReference>
<evidence type="ECO:0000313" key="8">
    <source>
        <dbReference type="EMBL" id="QGR19016.1"/>
    </source>
</evidence>
<dbReference type="InterPro" id="IPR027417">
    <property type="entry name" value="P-loop_NTPase"/>
</dbReference>
<dbReference type="Pfam" id="PF13238">
    <property type="entry name" value="AAA_18"/>
    <property type="match status" value="1"/>
</dbReference>
<keyword evidence="4 7" id="KW-0547">Nucleotide-binding</keyword>
<dbReference type="PANTHER" id="PTHR12595">
    <property type="entry name" value="POS9-ACTIVATING FACTOR FAP7-RELATED"/>
    <property type="match status" value="1"/>
</dbReference>
<comment type="function">
    <text evidence="7">Broad-specificity nucleoside monophosphate (NMP) kinase that catalyzes the reversible transfer of the terminal phosphate group between nucleoside triphosphates and monophosphates. Has also ATPase activity. Involved in the late maturation steps of the 30S ribosomal particles, specifically 16S rRNA maturation. While NMP activity is not required for ribosome maturation, ATPase activity is. Associates transiently with small ribosomal subunit protein uS11. ATP hydrolysis breaks the interaction with uS11. May temporarily remove uS11 from the ribosome to enable a conformational change of the ribosomal RNA that is needed for the final maturation step of the small ribosomal subunit.</text>
</comment>
<feature type="binding site" evidence="7">
    <location>
        <position position="13"/>
    </location>
    <ligand>
        <name>ATP</name>
        <dbReference type="ChEBI" id="CHEBI:30616"/>
    </ligand>
</feature>
<dbReference type="SUPFAM" id="SSF52540">
    <property type="entry name" value="P-loop containing nucleoside triphosphate hydrolases"/>
    <property type="match status" value="1"/>
</dbReference>
<comment type="subunit">
    <text evidence="7">Interacts with uS11. Not a structural component of 40S pre-ribosomes, but transiently interacts with them by binding to uS11.</text>
</comment>
<dbReference type="Gene3D" id="3.40.50.300">
    <property type="entry name" value="P-loop containing nucleotide triphosphate hydrolases"/>
    <property type="match status" value="1"/>
</dbReference>
<evidence type="ECO:0000256" key="5">
    <source>
        <dbReference type="ARBA" id="ARBA00022777"/>
    </source>
</evidence>
<keyword evidence="5 7" id="KW-0418">Kinase</keyword>
<evidence type="ECO:0000256" key="3">
    <source>
        <dbReference type="ARBA" id="ARBA00022679"/>
    </source>
</evidence>
<name>A0A650CME7_9CREN</name>
<protein>
    <recommendedName>
        <fullName evidence="7">Putative adenylate kinase</fullName>
        <shortName evidence="7">AK</shortName>
        <ecNumber evidence="7">2.7.4.3</ecNumber>
    </recommendedName>
    <alternativeName>
        <fullName evidence="7">ATP-AMP transphosphorylase</fullName>
    </alternativeName>
</protein>
<reference evidence="8 9" key="1">
    <citation type="submission" date="2019-10" db="EMBL/GenBank/DDBJ databases">
        <title>Genome Sequences from Six Type Strain Members of the Archaeal Family Sulfolobaceae: Acidianus ambivalens, Acidianus infernus, Metallosphaera prunae, Stygiolobus azoricus, Sulfolobus metallicus, and Sulfurisphaera ohwakuensis.</title>
        <authorList>
            <person name="Counts J.A."/>
            <person name="Kelly R.M."/>
        </authorList>
    </citation>
    <scope>NUCLEOTIDE SEQUENCE [LARGE SCALE GENOMIC DNA]</scope>
    <source>
        <strain evidence="8 9">FC6</strain>
    </source>
</reference>
<dbReference type="HAMAP" id="MF_00039">
    <property type="entry name" value="Adenylate_kinase_AK6"/>
    <property type="match status" value="1"/>
</dbReference>
<dbReference type="GO" id="GO:0006364">
    <property type="term" value="P:rRNA processing"/>
    <property type="evidence" value="ECO:0007669"/>
    <property type="project" value="UniProtKB-KW"/>
</dbReference>
<evidence type="ECO:0000256" key="2">
    <source>
        <dbReference type="ARBA" id="ARBA00022552"/>
    </source>
</evidence>
<feature type="binding site" evidence="7">
    <location>
        <position position="10"/>
    </location>
    <ligand>
        <name>ATP</name>
        <dbReference type="ChEBI" id="CHEBI:30616"/>
    </ligand>
</feature>
<dbReference type="GO" id="GO:0042274">
    <property type="term" value="P:ribosomal small subunit biogenesis"/>
    <property type="evidence" value="ECO:0007669"/>
    <property type="project" value="UniProtKB-UniRule"/>
</dbReference>
<dbReference type="EC" id="2.7.4.3" evidence="7"/>
<feature type="binding site" evidence="7">
    <location>
        <position position="105"/>
    </location>
    <ligand>
        <name>ATP</name>
        <dbReference type="ChEBI" id="CHEBI:30616"/>
    </ligand>
</feature>